<dbReference type="Proteomes" id="UP001213681">
    <property type="component" value="Unassembled WGS sequence"/>
</dbReference>
<protein>
    <submittedName>
        <fullName evidence="1">Uncharacterized protein</fullName>
    </submittedName>
</protein>
<name>A0AAD6C5I8_9EURO</name>
<proteinExistence type="predicted"/>
<accession>A0AAD6C5I8</accession>
<gene>
    <name evidence="1" type="ORF">N7458_006873</name>
</gene>
<dbReference type="EMBL" id="JAPVEA010000006">
    <property type="protein sequence ID" value="KAJ5450424.1"/>
    <property type="molecule type" value="Genomic_DNA"/>
</dbReference>
<dbReference type="RefSeq" id="XP_056765959.1">
    <property type="nucleotide sequence ID" value="XM_056910255.1"/>
</dbReference>
<organism evidence="1 2">
    <name type="scientific">Penicillium daleae</name>
    <dbReference type="NCBI Taxonomy" id="63821"/>
    <lineage>
        <taxon>Eukaryota</taxon>
        <taxon>Fungi</taxon>
        <taxon>Dikarya</taxon>
        <taxon>Ascomycota</taxon>
        <taxon>Pezizomycotina</taxon>
        <taxon>Eurotiomycetes</taxon>
        <taxon>Eurotiomycetidae</taxon>
        <taxon>Eurotiales</taxon>
        <taxon>Aspergillaceae</taxon>
        <taxon>Penicillium</taxon>
    </lineage>
</organism>
<reference evidence="1" key="1">
    <citation type="submission" date="2022-12" db="EMBL/GenBank/DDBJ databases">
        <authorList>
            <person name="Petersen C."/>
        </authorList>
    </citation>
    <scope>NUCLEOTIDE SEQUENCE</scope>
    <source>
        <strain evidence="1">IBT 16125</strain>
    </source>
</reference>
<keyword evidence="2" id="KW-1185">Reference proteome</keyword>
<sequence>MAPPEVNKPKFLANCGAFDRYLNDAPSGVLALPAYERKPFQKTVGLREHLKKAHSEDGFAPVTLKAGNLDKATKDAAKAFFNGLYSRGASQATPAAAAPAPAKHPLPLKRGRMVNKGEVLRILGINARKDLPCAACKAAGCIYNKAICDHLATFDIPMESQVGELDEA</sequence>
<dbReference type="AlphaFoldDB" id="A0AAD6C5I8"/>
<dbReference type="GeneID" id="81600498"/>
<reference evidence="1" key="2">
    <citation type="journal article" date="2023" name="IMA Fungus">
        <title>Comparative genomic study of the Penicillium genus elucidates a diverse pangenome and 15 lateral gene transfer events.</title>
        <authorList>
            <person name="Petersen C."/>
            <person name="Sorensen T."/>
            <person name="Nielsen M.R."/>
            <person name="Sondergaard T.E."/>
            <person name="Sorensen J.L."/>
            <person name="Fitzpatrick D.A."/>
            <person name="Frisvad J.C."/>
            <person name="Nielsen K.L."/>
        </authorList>
    </citation>
    <scope>NUCLEOTIDE SEQUENCE</scope>
    <source>
        <strain evidence="1">IBT 16125</strain>
    </source>
</reference>
<comment type="caution">
    <text evidence="1">The sequence shown here is derived from an EMBL/GenBank/DDBJ whole genome shotgun (WGS) entry which is preliminary data.</text>
</comment>
<evidence type="ECO:0000313" key="1">
    <source>
        <dbReference type="EMBL" id="KAJ5450424.1"/>
    </source>
</evidence>
<evidence type="ECO:0000313" key="2">
    <source>
        <dbReference type="Proteomes" id="UP001213681"/>
    </source>
</evidence>